<keyword evidence="3" id="KW-1185">Reference proteome</keyword>
<name>A0A0J1BHT8_RHOIS</name>
<gene>
    <name evidence="2" type="ORF">RISK_001933</name>
</gene>
<dbReference type="AlphaFoldDB" id="A0A0J1BHT8"/>
<dbReference type="EMBL" id="LECT01000016">
    <property type="protein sequence ID" value="KLU06082.1"/>
    <property type="molecule type" value="Genomic_DNA"/>
</dbReference>
<organism evidence="2 3">
    <name type="scientific">Rhodopirellula islandica</name>
    <dbReference type="NCBI Taxonomy" id="595434"/>
    <lineage>
        <taxon>Bacteria</taxon>
        <taxon>Pseudomonadati</taxon>
        <taxon>Planctomycetota</taxon>
        <taxon>Planctomycetia</taxon>
        <taxon>Pirellulales</taxon>
        <taxon>Pirellulaceae</taxon>
        <taxon>Rhodopirellula</taxon>
    </lineage>
</organism>
<proteinExistence type="predicted"/>
<feature type="compositionally biased region" description="Polar residues" evidence="1">
    <location>
        <begin position="7"/>
        <end position="26"/>
    </location>
</feature>
<evidence type="ECO:0000256" key="1">
    <source>
        <dbReference type="SAM" id="MobiDB-lite"/>
    </source>
</evidence>
<accession>A0A0J1BHT8</accession>
<evidence type="ECO:0000313" key="2">
    <source>
        <dbReference type="EMBL" id="KLU06082.1"/>
    </source>
</evidence>
<protein>
    <submittedName>
        <fullName evidence="2">Uncharacterized protein</fullName>
    </submittedName>
</protein>
<feature type="region of interest" description="Disordered" evidence="1">
    <location>
        <begin position="1"/>
        <end position="26"/>
    </location>
</feature>
<reference evidence="2" key="1">
    <citation type="submission" date="2015-05" db="EMBL/GenBank/DDBJ databases">
        <title>Permanent draft genome of Rhodopirellula islandicus K833.</title>
        <authorList>
            <person name="Kizina J."/>
            <person name="Richter M."/>
            <person name="Glockner F.O."/>
            <person name="Harder J."/>
        </authorList>
    </citation>
    <scope>NUCLEOTIDE SEQUENCE [LARGE SCALE GENOMIC DNA]</scope>
    <source>
        <strain evidence="2">K833</strain>
    </source>
</reference>
<dbReference type="Proteomes" id="UP000036367">
    <property type="component" value="Unassembled WGS sequence"/>
</dbReference>
<evidence type="ECO:0000313" key="3">
    <source>
        <dbReference type="Proteomes" id="UP000036367"/>
    </source>
</evidence>
<sequence length="75" mass="7911">MALGSTAIRSTAATAEQPAVPTSSIRAYSPKSERLSGSAADVKAESVFTGSVSDVLWIHCADPRVTMESNCFYLD</sequence>
<comment type="caution">
    <text evidence="2">The sequence shown here is derived from an EMBL/GenBank/DDBJ whole genome shotgun (WGS) entry which is preliminary data.</text>
</comment>